<sequence length="393" mass="43068">MAFKYRRQPLKTFYLLFSIPLLLLRLPVWVLRNLLPSWRPRRQWSLGRCLAVEFINAATGIMVETSLPAPESFEQMARSAAKTGFVWFEPTPPDLITGDIARFAELNGVKPDRTGGFWYSRNSAPAGQKASPGEKVLFHLHGGGFVMGSGSPSFSPSATTFQGLFEHVPQISRIFAMEYRLATGPPLPIHNPFPAAVLDIIAGYRYLIQDIGVEPSNIIIGGDSAGGILAYQLTRYLAEGGSLGMAGALLLLSPSADSALRRNVDSMRNNTRSDYVSTWFDAAYGVTSLLGSLSRDELDKPWLSPGSVMFDDAAVKGLFTSFPPTFILAGEAEMSRDSMRKLRDRMAADMGNNQVTYAEVVNAPHDFLGLSLLEPERTEGLKEIAKWAAVTLV</sequence>
<evidence type="ECO:0000313" key="4">
    <source>
        <dbReference type="EMBL" id="KAJ7638512.1"/>
    </source>
</evidence>
<gene>
    <name evidence="4" type="ORF">FB45DRAFT_786842</name>
</gene>
<dbReference type="PANTHER" id="PTHR48081:SF8">
    <property type="entry name" value="ALPHA_BETA HYDROLASE FOLD-3 DOMAIN-CONTAINING PROTEIN-RELATED"/>
    <property type="match status" value="1"/>
</dbReference>
<comment type="caution">
    <text evidence="4">The sequence shown here is derived from an EMBL/GenBank/DDBJ whole genome shotgun (WGS) entry which is preliminary data.</text>
</comment>
<dbReference type="Pfam" id="PF07859">
    <property type="entry name" value="Abhydrolase_3"/>
    <property type="match status" value="1"/>
</dbReference>
<dbReference type="InterPro" id="IPR029058">
    <property type="entry name" value="AB_hydrolase_fold"/>
</dbReference>
<dbReference type="AlphaFoldDB" id="A0AAD7C4D2"/>
<keyword evidence="1" id="KW-0378">Hydrolase</keyword>
<keyword evidence="2" id="KW-1133">Transmembrane helix</keyword>
<dbReference type="SUPFAM" id="SSF53474">
    <property type="entry name" value="alpha/beta-Hydrolases"/>
    <property type="match status" value="1"/>
</dbReference>
<dbReference type="InterPro" id="IPR050300">
    <property type="entry name" value="GDXG_lipolytic_enzyme"/>
</dbReference>
<dbReference type="PANTHER" id="PTHR48081">
    <property type="entry name" value="AB HYDROLASE SUPERFAMILY PROTEIN C4A8.06C"/>
    <property type="match status" value="1"/>
</dbReference>
<feature type="domain" description="Alpha/beta hydrolase fold-3" evidence="3">
    <location>
        <begin position="137"/>
        <end position="368"/>
    </location>
</feature>
<keyword evidence="2" id="KW-0812">Transmembrane</keyword>
<organism evidence="4 5">
    <name type="scientific">Roridomyces roridus</name>
    <dbReference type="NCBI Taxonomy" id="1738132"/>
    <lineage>
        <taxon>Eukaryota</taxon>
        <taxon>Fungi</taxon>
        <taxon>Dikarya</taxon>
        <taxon>Basidiomycota</taxon>
        <taxon>Agaricomycotina</taxon>
        <taxon>Agaricomycetes</taxon>
        <taxon>Agaricomycetidae</taxon>
        <taxon>Agaricales</taxon>
        <taxon>Marasmiineae</taxon>
        <taxon>Mycenaceae</taxon>
        <taxon>Roridomyces</taxon>
    </lineage>
</organism>
<keyword evidence="2" id="KW-0472">Membrane</keyword>
<dbReference type="EMBL" id="JARKIF010000005">
    <property type="protein sequence ID" value="KAJ7638512.1"/>
    <property type="molecule type" value="Genomic_DNA"/>
</dbReference>
<dbReference type="Gene3D" id="3.40.50.1820">
    <property type="entry name" value="alpha/beta hydrolase"/>
    <property type="match status" value="1"/>
</dbReference>
<evidence type="ECO:0000256" key="1">
    <source>
        <dbReference type="ARBA" id="ARBA00022801"/>
    </source>
</evidence>
<dbReference type="InterPro" id="IPR013094">
    <property type="entry name" value="AB_hydrolase_3"/>
</dbReference>
<dbReference type="GO" id="GO:0016787">
    <property type="term" value="F:hydrolase activity"/>
    <property type="evidence" value="ECO:0007669"/>
    <property type="project" value="UniProtKB-KW"/>
</dbReference>
<reference evidence="4" key="1">
    <citation type="submission" date="2023-03" db="EMBL/GenBank/DDBJ databases">
        <title>Massive genome expansion in bonnet fungi (Mycena s.s.) driven by repeated elements and novel gene families across ecological guilds.</title>
        <authorList>
            <consortium name="Lawrence Berkeley National Laboratory"/>
            <person name="Harder C.B."/>
            <person name="Miyauchi S."/>
            <person name="Viragh M."/>
            <person name="Kuo A."/>
            <person name="Thoen E."/>
            <person name="Andreopoulos B."/>
            <person name="Lu D."/>
            <person name="Skrede I."/>
            <person name="Drula E."/>
            <person name="Henrissat B."/>
            <person name="Morin E."/>
            <person name="Kohler A."/>
            <person name="Barry K."/>
            <person name="LaButti K."/>
            <person name="Morin E."/>
            <person name="Salamov A."/>
            <person name="Lipzen A."/>
            <person name="Mereny Z."/>
            <person name="Hegedus B."/>
            <person name="Baldrian P."/>
            <person name="Stursova M."/>
            <person name="Weitz H."/>
            <person name="Taylor A."/>
            <person name="Grigoriev I.V."/>
            <person name="Nagy L.G."/>
            <person name="Martin F."/>
            <person name="Kauserud H."/>
        </authorList>
    </citation>
    <scope>NUCLEOTIDE SEQUENCE</scope>
    <source>
        <strain evidence="4">9284</strain>
    </source>
</reference>
<dbReference type="Proteomes" id="UP001221142">
    <property type="component" value="Unassembled WGS sequence"/>
</dbReference>
<protein>
    <submittedName>
        <fullName evidence="4">Alpha/beta-hydrolase</fullName>
    </submittedName>
</protein>
<evidence type="ECO:0000256" key="2">
    <source>
        <dbReference type="SAM" id="Phobius"/>
    </source>
</evidence>
<evidence type="ECO:0000259" key="3">
    <source>
        <dbReference type="Pfam" id="PF07859"/>
    </source>
</evidence>
<keyword evidence="5" id="KW-1185">Reference proteome</keyword>
<feature type="transmembrane region" description="Helical" evidence="2">
    <location>
        <begin position="12"/>
        <end position="31"/>
    </location>
</feature>
<proteinExistence type="predicted"/>
<name>A0AAD7C4D2_9AGAR</name>
<evidence type="ECO:0000313" key="5">
    <source>
        <dbReference type="Proteomes" id="UP001221142"/>
    </source>
</evidence>
<accession>A0AAD7C4D2</accession>